<keyword evidence="1" id="KW-0812">Transmembrane</keyword>
<evidence type="ECO:0000313" key="2">
    <source>
        <dbReference type="EMBL" id="VAW73413.1"/>
    </source>
</evidence>
<keyword evidence="1" id="KW-0472">Membrane</keyword>
<name>A0A3B0YAT1_9ZZZZ</name>
<keyword evidence="1" id="KW-1133">Transmembrane helix</keyword>
<gene>
    <name evidence="2" type="ORF">MNBD_GAMMA12-3355</name>
</gene>
<sequence>MDSDNQETVLVRRLYFLFPDTIYTQQAVDELKLMGVDERDMHTVANRKVDIGGLPLVKAMGKQDKGNFIEELFWIVNINVFFAALVLFLSDLLSGISLLTLIPLVVIIVCAYFGSQMSDVPKVTLEDFSFAIKRGEVLLMVDLAVDVIAEISDRIQLSHPEAIIGGIGVSIE</sequence>
<feature type="transmembrane region" description="Helical" evidence="1">
    <location>
        <begin position="72"/>
        <end position="90"/>
    </location>
</feature>
<feature type="transmembrane region" description="Helical" evidence="1">
    <location>
        <begin position="96"/>
        <end position="114"/>
    </location>
</feature>
<dbReference type="EMBL" id="UOFL01000043">
    <property type="protein sequence ID" value="VAW73413.1"/>
    <property type="molecule type" value="Genomic_DNA"/>
</dbReference>
<proteinExistence type="predicted"/>
<dbReference type="AlphaFoldDB" id="A0A3B0YAT1"/>
<accession>A0A3B0YAT1</accession>
<protein>
    <submittedName>
        <fullName evidence="2">Uncharacterized protein</fullName>
    </submittedName>
</protein>
<reference evidence="2" key="1">
    <citation type="submission" date="2018-06" db="EMBL/GenBank/DDBJ databases">
        <authorList>
            <person name="Zhirakovskaya E."/>
        </authorList>
    </citation>
    <scope>NUCLEOTIDE SEQUENCE</scope>
</reference>
<organism evidence="2">
    <name type="scientific">hydrothermal vent metagenome</name>
    <dbReference type="NCBI Taxonomy" id="652676"/>
    <lineage>
        <taxon>unclassified sequences</taxon>
        <taxon>metagenomes</taxon>
        <taxon>ecological metagenomes</taxon>
    </lineage>
</organism>
<evidence type="ECO:0000256" key="1">
    <source>
        <dbReference type="SAM" id="Phobius"/>
    </source>
</evidence>